<dbReference type="InterPro" id="IPR038377">
    <property type="entry name" value="Na/Glc_symporter_sf"/>
</dbReference>
<feature type="transmembrane region" description="Helical" evidence="8">
    <location>
        <begin position="75"/>
        <end position="94"/>
    </location>
</feature>
<evidence type="ECO:0000256" key="5">
    <source>
        <dbReference type="ARBA" id="ARBA00022989"/>
    </source>
</evidence>
<protein>
    <submittedName>
        <fullName evidence="9">Uncharacterized protein</fullName>
    </submittedName>
</protein>
<comment type="caution">
    <text evidence="9">The sequence shown here is derived from an EMBL/GenBank/DDBJ whole genome shotgun (WGS) entry which is preliminary data.</text>
</comment>
<dbReference type="PANTHER" id="PTHR48086:SF7">
    <property type="entry name" value="SODIUM-SOLUTE SYMPORTER-RELATED"/>
    <property type="match status" value="1"/>
</dbReference>
<dbReference type="InterPro" id="IPR001734">
    <property type="entry name" value="Na/solute_symporter"/>
</dbReference>
<keyword evidence="5 8" id="KW-1133">Transmembrane helix</keyword>
<keyword evidence="6 8" id="KW-0472">Membrane</keyword>
<reference evidence="9" key="1">
    <citation type="journal article" date="2021" name="Front. Microbiol.">
        <title>Comprehensive Comparative Genomics and Phenotyping of Methylobacterium Species.</title>
        <authorList>
            <person name="Alessa O."/>
            <person name="Ogura Y."/>
            <person name="Fujitani Y."/>
            <person name="Takami H."/>
            <person name="Hayashi T."/>
            <person name="Sahin N."/>
            <person name="Tani A."/>
        </authorList>
    </citation>
    <scope>NUCLEOTIDE SEQUENCE</scope>
    <source>
        <strain evidence="9">DSM 17168</strain>
    </source>
</reference>
<dbReference type="RefSeq" id="WP_238241638.1">
    <property type="nucleotide sequence ID" value="NZ_BPQQ01000110.1"/>
</dbReference>
<sequence>MQPNWIVLSLTLAYLAAMGLISVVARRHAKSAGSFTSGGARYPAVLIGFLLMSEFIGTAASVGTTQTAVKVGLSAAWNIAALGIGFMLYAFFLAHRFRTLGENTISGALARAYGRPTKLATSVIMIFALQIVAISTYAGGGTILAGLLGADRATAIVITGAVATLYVAIGGMRSVIYTNVLHALVKYVGILVAVAFALAQIGGLGSLQAQVPARMFAVDTVGWSQILAWLVAGIGAVFSTQYVIQAINTVEDGRTAQAASFWCAVLLVPFGLLAALVGVCAGALMPDLQPIAVLPALIGRMDDFLAAIVVAGLAGSLFGTISALSIGAATLLYKDFYIPLRGDAEGGGSLAFVRTATIVVGLLPIPLAIYAPDILKVTFLAKSLRTTLAVLVLFAFYAPHVARPRAAVVSILASLVLTVGWFLAGDPFGIDNAYVALVIPLIVMGTDHLLKRLGTDVPATVPAASLQRK</sequence>
<evidence type="ECO:0000256" key="6">
    <source>
        <dbReference type="ARBA" id="ARBA00023136"/>
    </source>
</evidence>
<comment type="similarity">
    <text evidence="2 7">Belongs to the sodium:solute symporter (SSF) (TC 2.A.21) family.</text>
</comment>
<dbReference type="Gene3D" id="1.20.1730.10">
    <property type="entry name" value="Sodium/glucose cotransporter"/>
    <property type="match status" value="1"/>
</dbReference>
<name>A0ABQ4SMA1_9HYPH</name>
<feature type="transmembrane region" description="Helical" evidence="8">
    <location>
        <begin position="352"/>
        <end position="371"/>
    </location>
</feature>
<feature type="transmembrane region" description="Helical" evidence="8">
    <location>
        <begin position="259"/>
        <end position="284"/>
    </location>
</feature>
<dbReference type="CDD" id="cd10322">
    <property type="entry name" value="SLC5sbd"/>
    <property type="match status" value="1"/>
</dbReference>
<proteinExistence type="inferred from homology"/>
<evidence type="ECO:0000256" key="8">
    <source>
        <dbReference type="SAM" id="Phobius"/>
    </source>
</evidence>
<feature type="transmembrane region" description="Helical" evidence="8">
    <location>
        <begin position="119"/>
        <end position="147"/>
    </location>
</feature>
<feature type="transmembrane region" description="Helical" evidence="8">
    <location>
        <begin position="226"/>
        <end position="247"/>
    </location>
</feature>
<organism evidence="9 10">
    <name type="scientific">Methylobacterium isbiliense</name>
    <dbReference type="NCBI Taxonomy" id="315478"/>
    <lineage>
        <taxon>Bacteria</taxon>
        <taxon>Pseudomonadati</taxon>
        <taxon>Pseudomonadota</taxon>
        <taxon>Alphaproteobacteria</taxon>
        <taxon>Hyphomicrobiales</taxon>
        <taxon>Methylobacteriaceae</taxon>
        <taxon>Methylobacterium</taxon>
    </lineage>
</organism>
<evidence type="ECO:0000256" key="7">
    <source>
        <dbReference type="RuleBase" id="RU362091"/>
    </source>
</evidence>
<dbReference type="Proteomes" id="UP001055153">
    <property type="component" value="Unassembled WGS sequence"/>
</dbReference>
<evidence type="ECO:0000256" key="3">
    <source>
        <dbReference type="ARBA" id="ARBA00022448"/>
    </source>
</evidence>
<feature type="transmembrane region" description="Helical" evidence="8">
    <location>
        <begin position="406"/>
        <end position="424"/>
    </location>
</feature>
<dbReference type="PANTHER" id="PTHR48086">
    <property type="entry name" value="SODIUM/PROLINE SYMPORTER-RELATED"/>
    <property type="match status" value="1"/>
</dbReference>
<dbReference type="InterPro" id="IPR050277">
    <property type="entry name" value="Sodium:Solute_Symporter"/>
</dbReference>
<feature type="transmembrane region" description="Helical" evidence="8">
    <location>
        <begin position="304"/>
        <end position="332"/>
    </location>
</feature>
<keyword evidence="10" id="KW-1185">Reference proteome</keyword>
<accession>A0ABQ4SMA1</accession>
<evidence type="ECO:0000256" key="4">
    <source>
        <dbReference type="ARBA" id="ARBA00022692"/>
    </source>
</evidence>
<dbReference type="PROSITE" id="PS50283">
    <property type="entry name" value="NA_SOLUT_SYMP_3"/>
    <property type="match status" value="1"/>
</dbReference>
<dbReference type="EMBL" id="BPQQ01000110">
    <property type="protein sequence ID" value="GJE04275.1"/>
    <property type="molecule type" value="Genomic_DNA"/>
</dbReference>
<evidence type="ECO:0000313" key="9">
    <source>
        <dbReference type="EMBL" id="GJE04275.1"/>
    </source>
</evidence>
<reference evidence="9" key="2">
    <citation type="submission" date="2021-08" db="EMBL/GenBank/DDBJ databases">
        <authorList>
            <person name="Tani A."/>
            <person name="Ola A."/>
            <person name="Ogura Y."/>
            <person name="Katsura K."/>
            <person name="Hayashi T."/>
        </authorList>
    </citation>
    <scope>NUCLEOTIDE SEQUENCE</scope>
    <source>
        <strain evidence="9">DSM 17168</strain>
    </source>
</reference>
<feature type="transmembrane region" description="Helical" evidence="8">
    <location>
        <begin position="45"/>
        <end position="63"/>
    </location>
</feature>
<gene>
    <name evidence="9" type="ORF">GMJLKIPL_6236</name>
</gene>
<keyword evidence="4 8" id="KW-0812">Transmembrane</keyword>
<comment type="subcellular location">
    <subcellularLocation>
        <location evidence="1">Membrane</location>
        <topology evidence="1">Multi-pass membrane protein</topology>
    </subcellularLocation>
</comment>
<feature type="transmembrane region" description="Helical" evidence="8">
    <location>
        <begin position="6"/>
        <end position="25"/>
    </location>
</feature>
<evidence type="ECO:0000256" key="2">
    <source>
        <dbReference type="ARBA" id="ARBA00006434"/>
    </source>
</evidence>
<dbReference type="Pfam" id="PF00474">
    <property type="entry name" value="SSF"/>
    <property type="match status" value="1"/>
</dbReference>
<feature type="transmembrane region" description="Helical" evidence="8">
    <location>
        <begin position="153"/>
        <end position="172"/>
    </location>
</feature>
<feature type="transmembrane region" description="Helical" evidence="8">
    <location>
        <begin position="377"/>
        <end position="399"/>
    </location>
</feature>
<keyword evidence="3" id="KW-0813">Transport</keyword>
<evidence type="ECO:0000256" key="1">
    <source>
        <dbReference type="ARBA" id="ARBA00004141"/>
    </source>
</evidence>
<feature type="transmembrane region" description="Helical" evidence="8">
    <location>
        <begin position="184"/>
        <end position="206"/>
    </location>
</feature>
<evidence type="ECO:0000313" key="10">
    <source>
        <dbReference type="Proteomes" id="UP001055153"/>
    </source>
</evidence>